<dbReference type="Proteomes" id="UP000768646">
    <property type="component" value="Unassembled WGS sequence"/>
</dbReference>
<accession>A0ACB7CE88</accession>
<comment type="caution">
    <text evidence="1">The sequence shown here is derived from an EMBL/GenBank/DDBJ whole genome shotgun (WGS) entry which is preliminary data.</text>
</comment>
<reference evidence="1 2" key="1">
    <citation type="journal article" date="2021" name="Commun. Biol.">
        <title>Genomic insights into the host specific adaptation of the Pneumocystis genus.</title>
        <authorList>
            <person name="Cisse O.H."/>
            <person name="Ma L."/>
            <person name="Dekker J.P."/>
            <person name="Khil P.P."/>
            <person name="Youn J.-H."/>
            <person name="Brenchley J.M."/>
            <person name="Blair R."/>
            <person name="Pahar B."/>
            <person name="Chabe M."/>
            <person name="Van Rompay K.K.A."/>
            <person name="Keesler R."/>
            <person name="Sukura A."/>
            <person name="Hirsch V."/>
            <person name="Kutty G."/>
            <person name="Liu Y."/>
            <person name="Peng L."/>
            <person name="Chen J."/>
            <person name="Song J."/>
            <person name="Weissenbacher-Lang C."/>
            <person name="Xu J."/>
            <person name="Upham N.S."/>
            <person name="Stajich J.E."/>
            <person name="Cuomo C.A."/>
            <person name="Cushion M.T."/>
            <person name="Kovacs J.A."/>
        </authorList>
    </citation>
    <scope>NUCLEOTIDE SEQUENCE [LARGE SCALE GENOMIC DNA]</scope>
    <source>
        <strain evidence="1 2">RABM</strain>
    </source>
</reference>
<name>A0ACB7CE88_9ASCO</name>
<gene>
    <name evidence="1" type="ORF">PORY_000595</name>
</gene>
<proteinExistence type="predicted"/>
<evidence type="ECO:0000313" key="2">
    <source>
        <dbReference type="Proteomes" id="UP000768646"/>
    </source>
</evidence>
<keyword evidence="2" id="KW-1185">Reference proteome</keyword>
<evidence type="ECO:0000313" key="1">
    <source>
        <dbReference type="EMBL" id="KAG4305685.1"/>
    </source>
</evidence>
<protein>
    <submittedName>
        <fullName evidence="1">Uncharacterized protein</fullName>
    </submittedName>
</protein>
<sequence length="430" mass="46006">MRRVVVTGLGLVTPLGTGVDGCWSRLLCGKSGIVSLNGLNKENPYEMLPCNVAGLVQKGSFSEGFWDPSEWICRDNLRRMATFSQYAVGASVQAIRDSGIDTLSGESIGVCIGSGIGSLHDFVETSNRFEKYGWKKVAPLFIPKILVNMAAGHLAIKYGFRGPNHSCSTACSTGSHSIGDAFRFIKYGDADMMVAGGSEASVHPLAVAGFSRIRSLATKYNDTPSKSSRPFDKDRCGFVIGEGSGIVVLEELEHARARGAKIYAELRGYGLSCDAHHITSPPEDGLGAQLSMRNALKHASLNPSDVDYINAHATSTVLGDRVENNAIKKVMLGPNGKLRAKEINISSTKGATGHMLGAAGAVESVFTILAIYHKVMPPTLNLESPGEPSEEFDCNYVPLNAQEKEIKVALTNSFGFGGTNVSLCFTKYNE</sequence>
<organism evidence="1 2">
    <name type="scientific">Pneumocystis oryctolagi</name>
    <dbReference type="NCBI Taxonomy" id="42067"/>
    <lineage>
        <taxon>Eukaryota</taxon>
        <taxon>Fungi</taxon>
        <taxon>Dikarya</taxon>
        <taxon>Ascomycota</taxon>
        <taxon>Taphrinomycotina</taxon>
        <taxon>Pneumocystomycetes</taxon>
        <taxon>Pneumocystaceae</taxon>
        <taxon>Pneumocystis</taxon>
    </lineage>
</organism>
<dbReference type="EMBL" id="JABTEG010000002">
    <property type="protein sequence ID" value="KAG4305685.1"/>
    <property type="molecule type" value="Genomic_DNA"/>
</dbReference>